<dbReference type="Pfam" id="PF00076">
    <property type="entry name" value="RRM_1"/>
    <property type="match status" value="2"/>
</dbReference>
<dbReference type="GO" id="GO:0003729">
    <property type="term" value="F:mRNA binding"/>
    <property type="evidence" value="ECO:0007669"/>
    <property type="project" value="TreeGrafter"/>
</dbReference>
<dbReference type="InterPro" id="IPR035979">
    <property type="entry name" value="RBD_domain_sf"/>
</dbReference>
<dbReference type="PANTHER" id="PTHR23003:SF3">
    <property type="entry name" value="FI21236P1-RELATED"/>
    <property type="match status" value="1"/>
</dbReference>
<dbReference type="InterPro" id="IPR050374">
    <property type="entry name" value="RRT5_SRSF_SR"/>
</dbReference>
<feature type="domain" description="RRM" evidence="3">
    <location>
        <begin position="11"/>
        <end position="87"/>
    </location>
</feature>
<dbReference type="GO" id="GO:1990904">
    <property type="term" value="C:ribonucleoprotein complex"/>
    <property type="evidence" value="ECO:0007669"/>
    <property type="project" value="TreeGrafter"/>
</dbReference>
<dbReference type="PANTHER" id="PTHR23003">
    <property type="entry name" value="RNA RECOGNITION MOTIF RRM DOMAIN CONTAINING PROTEIN"/>
    <property type="match status" value="1"/>
</dbReference>
<dbReference type="GO" id="GO:0005737">
    <property type="term" value="C:cytoplasm"/>
    <property type="evidence" value="ECO:0007669"/>
    <property type="project" value="TreeGrafter"/>
</dbReference>
<sequence length="186" mass="20818">MSEGDEIRVGKRCYVGNLSYSVAWQDLKDKFRNCGNVVYANVAFLKGRSQGWGIVEFETAEEAVHAIQTMNGQMFMNRPLLVREDREDKDLKPYKTSTHQNKNGGSSGLQVVVQGIPFSFTPEDLYREFGSIGDIENAEIASSGGQSRGFGTIRFTNAEDAQRAINKFNRTELAGRNISVFLDRYA</sequence>
<evidence type="ECO:0000256" key="1">
    <source>
        <dbReference type="ARBA" id="ARBA00022884"/>
    </source>
</evidence>
<feature type="domain" description="RRM" evidence="3">
    <location>
        <begin position="109"/>
        <end position="185"/>
    </location>
</feature>
<dbReference type="GO" id="GO:0005634">
    <property type="term" value="C:nucleus"/>
    <property type="evidence" value="ECO:0007669"/>
    <property type="project" value="TreeGrafter"/>
</dbReference>
<dbReference type="Gene3D" id="3.30.70.330">
    <property type="match status" value="2"/>
</dbReference>
<dbReference type="AlphaFoldDB" id="A0A7S0YB34"/>
<dbReference type="InterPro" id="IPR012677">
    <property type="entry name" value="Nucleotide-bd_a/b_plait_sf"/>
</dbReference>
<dbReference type="InterPro" id="IPR000504">
    <property type="entry name" value="RRM_dom"/>
</dbReference>
<proteinExistence type="predicted"/>
<evidence type="ECO:0000313" key="4">
    <source>
        <dbReference type="EMBL" id="CAD8766661.1"/>
    </source>
</evidence>
<reference evidence="4" key="1">
    <citation type="submission" date="2021-01" db="EMBL/GenBank/DDBJ databases">
        <authorList>
            <person name="Corre E."/>
            <person name="Pelletier E."/>
            <person name="Niang G."/>
            <person name="Scheremetjew M."/>
            <person name="Finn R."/>
            <person name="Kale V."/>
            <person name="Holt S."/>
            <person name="Cochrane G."/>
            <person name="Meng A."/>
            <person name="Brown T."/>
            <person name="Cohen L."/>
        </authorList>
    </citation>
    <scope>NUCLEOTIDE SEQUENCE</scope>
    <source>
        <strain evidence="4">SAG 63-3</strain>
    </source>
</reference>
<accession>A0A7S0YB34</accession>
<dbReference type="PROSITE" id="PS50102">
    <property type="entry name" value="RRM"/>
    <property type="match status" value="2"/>
</dbReference>
<gene>
    <name evidence="4" type="ORF">PPAR00522_LOCUS3053</name>
</gene>
<dbReference type="SUPFAM" id="SSF54928">
    <property type="entry name" value="RNA-binding domain, RBD"/>
    <property type="match status" value="2"/>
</dbReference>
<keyword evidence="1 2" id="KW-0694">RNA-binding</keyword>
<dbReference type="EMBL" id="HBFM01005255">
    <property type="protein sequence ID" value="CAD8766661.1"/>
    <property type="molecule type" value="Transcribed_RNA"/>
</dbReference>
<evidence type="ECO:0000259" key="3">
    <source>
        <dbReference type="PROSITE" id="PS50102"/>
    </source>
</evidence>
<evidence type="ECO:0000256" key="2">
    <source>
        <dbReference type="PROSITE-ProRule" id="PRU00176"/>
    </source>
</evidence>
<organism evidence="4">
    <name type="scientific">Polytomella parva</name>
    <dbReference type="NCBI Taxonomy" id="51329"/>
    <lineage>
        <taxon>Eukaryota</taxon>
        <taxon>Viridiplantae</taxon>
        <taxon>Chlorophyta</taxon>
        <taxon>core chlorophytes</taxon>
        <taxon>Chlorophyceae</taxon>
        <taxon>CS clade</taxon>
        <taxon>Chlamydomonadales</taxon>
        <taxon>Chlamydomonadaceae</taxon>
        <taxon>Polytomella</taxon>
    </lineage>
</organism>
<dbReference type="SMART" id="SM00360">
    <property type="entry name" value="RRM"/>
    <property type="match status" value="2"/>
</dbReference>
<name>A0A7S0YB34_9CHLO</name>
<protein>
    <recommendedName>
        <fullName evidence="3">RRM domain-containing protein</fullName>
    </recommendedName>
</protein>